<evidence type="ECO:0000313" key="4">
    <source>
        <dbReference type="EMBL" id="KAA5398005.1"/>
    </source>
</evidence>
<dbReference type="GeneID" id="93445348"/>
<accession>A0A076ILT1</accession>
<evidence type="ECO:0000313" key="10">
    <source>
        <dbReference type="EMBL" id="TDA72713.1"/>
    </source>
</evidence>
<evidence type="ECO:0000313" key="13">
    <source>
        <dbReference type="Proteomes" id="UP000441162"/>
    </source>
</evidence>
<evidence type="ECO:0000313" key="12">
    <source>
        <dbReference type="Proteomes" id="UP000294527"/>
    </source>
</evidence>
<dbReference type="Proteomes" id="UP000481700">
    <property type="component" value="Unassembled WGS sequence"/>
</dbReference>
<reference evidence="13 14" key="2">
    <citation type="journal article" date="2019" name="Nat. Med.">
        <title>A library of human gut bacterial isolates paired with longitudinal multiomics data enables mechanistic microbiome research.</title>
        <authorList>
            <person name="Poyet M."/>
            <person name="Groussin M."/>
            <person name="Gibbons S.M."/>
            <person name="Avila-Pacheco J."/>
            <person name="Jiang X."/>
            <person name="Kearney S.M."/>
            <person name="Perrotta A.R."/>
            <person name="Berdy B."/>
            <person name="Zhao S."/>
            <person name="Lieberman T.D."/>
            <person name="Swanson P.K."/>
            <person name="Smith M."/>
            <person name="Roesemann S."/>
            <person name="Alexander J.E."/>
            <person name="Rich S.A."/>
            <person name="Livny J."/>
            <person name="Vlamakis H."/>
            <person name="Clish C."/>
            <person name="Bullock K."/>
            <person name="Deik A."/>
            <person name="Scott J."/>
            <person name="Pierce K.A."/>
            <person name="Xavier R.J."/>
            <person name="Alm E.J."/>
        </authorList>
    </citation>
    <scope>NUCLEOTIDE SEQUENCE [LARGE SCALE GENOMIC DNA]</scope>
    <source>
        <strain evidence="4 14">BIOML-A1</strain>
        <strain evidence="3 15">BIOML-A25</strain>
        <strain evidence="5 13">BIOML-A4</strain>
    </source>
</reference>
<evidence type="ECO:0000313" key="6">
    <source>
        <dbReference type="EMBL" id="MBV3123821.1"/>
    </source>
</evidence>
<dbReference type="EMBL" id="VVYY01000008">
    <property type="protein sequence ID" value="KAA5398005.1"/>
    <property type="molecule type" value="Genomic_DNA"/>
</dbReference>
<evidence type="ECO:0000313" key="2">
    <source>
        <dbReference type="EMBL" id="GKH80842.1"/>
    </source>
</evidence>
<dbReference type="Proteomes" id="UP001181086">
    <property type="component" value="Unassembled WGS sequence"/>
</dbReference>
<dbReference type="EMBL" id="VVZA01000044">
    <property type="protein sequence ID" value="KAA5401057.1"/>
    <property type="molecule type" value="Genomic_DNA"/>
</dbReference>
<reference evidence="8 16" key="4">
    <citation type="submission" date="2019-11" db="EMBL/GenBank/DDBJ databases">
        <title>Complete genome sequence of Bacteroides dorei DSM 17855.</title>
        <authorList>
            <person name="Russell J.T."/>
        </authorList>
    </citation>
    <scope>NUCLEOTIDE SEQUENCE [LARGE SCALE GENOMIC DNA]</scope>
    <source>
        <strain evidence="8 16">DSM 17855</strain>
    </source>
</reference>
<evidence type="ECO:0000313" key="11">
    <source>
        <dbReference type="Proteomes" id="UP000283678"/>
    </source>
</evidence>
<dbReference type="Pfam" id="PF14298">
    <property type="entry name" value="DUF4374"/>
    <property type="match status" value="1"/>
</dbReference>
<gene>
    <name evidence="2" type="ORF">CE91St7_17260</name>
    <name evidence="9" type="ORF">DWW04_08395</name>
    <name evidence="10" type="ORF">E1I98_14845</name>
    <name evidence="5" type="ORF">F2Y51_23500</name>
    <name evidence="4" type="ORF">F2Y58_10695</name>
    <name evidence="3" type="ORF">F2Z07_08750</name>
    <name evidence="8" type="ORF">GKD17_01485</name>
    <name evidence="6" type="ORF">KSU80_11605</name>
    <name evidence="7" type="ORF">RVH45_10805</name>
</gene>
<evidence type="ECO:0000313" key="3">
    <source>
        <dbReference type="EMBL" id="KAA5320776.1"/>
    </source>
</evidence>
<feature type="chain" id="PRO_5014216484" evidence="1">
    <location>
        <begin position="19"/>
        <end position="459"/>
    </location>
</feature>
<dbReference type="EMBL" id="JAWDEV010000010">
    <property type="protein sequence ID" value="MDU0270375.1"/>
    <property type="molecule type" value="Genomic_DNA"/>
</dbReference>
<name>A0A076ILT1_9BACT</name>
<sequence>MKDRFKLFSMALCACAFAACNDNEGVDGPGDGDKSPVQYVVMSATSDGTANYLQLASDPTKGTIDPTEANGRISFDASNPDFVNYNNELLIGMNYPSQGGTGGYSYAWKLIDGQLVQHGNGIMLDGDVKARGFFNDYLLGLSDQAEDNNHYTRVKYVKVTEFSSVVVDGKINCQDHSKEPASQMGNEAWGVGDIAQYGDYVLLAYTTKHLVQDGNYTSKAASTRAKASYGTDLDNNFYLGVYKFDPTDADKEYLKYQSMIVRKSEDHPGKEAGQIKGNSRSRTETGIEVVGDKIYLFCQGGKNFQTNSLRVPSAVLRISGSNIQSGKPVDIDSDYYVDLNDKTGDRYLWRCYYLGDNKFCLQLFTNPGMDGYTEGTHKTFGIFDVETQNYTPVTGMPEAGDINDIALAYASDTDKGTVTFELMTTSGAVLYTINRNGVATPGTKVEAEVIKGASLLKQK</sequence>
<dbReference type="EMBL" id="CP046176">
    <property type="protein sequence ID" value="QJR75147.1"/>
    <property type="molecule type" value="Genomic_DNA"/>
</dbReference>
<reference evidence="6" key="5">
    <citation type="submission" date="2021-06" db="EMBL/GenBank/DDBJ databases">
        <title>Collection of gut derived symbiotic bacterial strains cultured from healthy donors.</title>
        <authorList>
            <person name="Lin H."/>
            <person name="Littmann E."/>
            <person name="Pamer E.G."/>
        </authorList>
    </citation>
    <scope>NUCLEOTIDE SEQUENCE</scope>
    <source>
        <strain evidence="6">MSK.5.10</strain>
    </source>
</reference>
<proteinExistence type="predicted"/>
<evidence type="ECO:0000313" key="16">
    <source>
        <dbReference type="Proteomes" id="UP000500949"/>
    </source>
</evidence>
<evidence type="ECO:0000313" key="15">
    <source>
        <dbReference type="Proteomes" id="UP000481700"/>
    </source>
</evidence>
<dbReference type="Proteomes" id="UP000481616">
    <property type="component" value="Unassembled WGS sequence"/>
</dbReference>
<dbReference type="Proteomes" id="UP000441162">
    <property type="component" value="Unassembled WGS sequence"/>
</dbReference>
<dbReference type="Proteomes" id="UP000500949">
    <property type="component" value="Chromosome"/>
</dbReference>
<keyword evidence="1" id="KW-0732">Signal</keyword>
<dbReference type="Proteomes" id="UP001055104">
    <property type="component" value="Unassembled WGS sequence"/>
</dbReference>
<reference evidence="10 12" key="3">
    <citation type="journal article" date="2019" name="Nat. Microbiol.">
        <title>Genomic variation and strain-specific functional adaptation in the human gut microbiome during early life.</title>
        <authorList>
            <person name="Vatanen T."/>
            <person name="Plichta D.R."/>
            <person name="Somani J."/>
            <person name="Munch P.C."/>
            <person name="Arthur T.D."/>
            <person name="Hall A.B."/>
            <person name="Rudolf S."/>
            <person name="Oakeley E.J."/>
            <person name="Ke X."/>
            <person name="Young R.A."/>
            <person name="Haiser H.J."/>
            <person name="Kolde R."/>
            <person name="Yassour M."/>
            <person name="Luopajarvi K."/>
            <person name="Siljander H."/>
            <person name="Virtanen S.M."/>
            <person name="Ilonen J."/>
            <person name="Uibo R."/>
            <person name="Tillmann V."/>
            <person name="Mokurov S."/>
            <person name="Dorshakova N."/>
            <person name="Porter J.A."/>
            <person name="McHardy A.C."/>
            <person name="Lahdesmaki H."/>
            <person name="Vlamakis H."/>
            <person name="Huttenhower C."/>
            <person name="Knip M."/>
            <person name="Xavier R.J."/>
        </authorList>
    </citation>
    <scope>NUCLEOTIDE SEQUENCE [LARGE SCALE GENOMIC DNA]</scope>
    <source>
        <strain evidence="10 12">RJX1047</strain>
    </source>
</reference>
<reference evidence="9 11" key="1">
    <citation type="submission" date="2018-08" db="EMBL/GenBank/DDBJ databases">
        <title>A genome reference for cultivated species of the human gut microbiota.</title>
        <authorList>
            <person name="Zou Y."/>
            <person name="Xue W."/>
            <person name="Luo G."/>
        </authorList>
    </citation>
    <scope>NUCLEOTIDE SEQUENCE [LARGE SCALE GENOMIC DNA]</scope>
    <source>
        <strain evidence="9 11">AF14-1AC</strain>
    </source>
</reference>
<dbReference type="EMBL" id="QRZL01000007">
    <property type="protein sequence ID" value="RGV77944.1"/>
    <property type="molecule type" value="Genomic_DNA"/>
</dbReference>
<feature type="signal peptide" evidence="1">
    <location>
        <begin position="1"/>
        <end position="18"/>
    </location>
</feature>
<protein>
    <submittedName>
        <fullName evidence="4">DUF4374 domain-containing protein</fullName>
    </submittedName>
</protein>
<evidence type="ECO:0000313" key="7">
    <source>
        <dbReference type="EMBL" id="MDU0270375.1"/>
    </source>
</evidence>
<dbReference type="PROSITE" id="PS51257">
    <property type="entry name" value="PROKAR_LIPOPROTEIN"/>
    <property type="match status" value="1"/>
</dbReference>
<dbReference type="RefSeq" id="WP_007834866.1">
    <property type="nucleotide sequence ID" value="NZ_BAABYF010000001.1"/>
</dbReference>
<dbReference type="EMBL" id="BQOB01000001">
    <property type="protein sequence ID" value="GKH80842.1"/>
    <property type="molecule type" value="Genomic_DNA"/>
</dbReference>
<dbReference type="Proteomes" id="UP000294527">
    <property type="component" value="Unassembled WGS sequence"/>
</dbReference>
<dbReference type="KEGG" id="bdh:GV66_07730"/>
<evidence type="ECO:0000313" key="9">
    <source>
        <dbReference type="EMBL" id="RGV77944.1"/>
    </source>
</evidence>
<reference evidence="7" key="7">
    <citation type="submission" date="2023-10" db="EMBL/GenBank/DDBJ databases">
        <title>Genome of Potential pathogenic bacteria in Crohn's disease.</title>
        <authorList>
            <person name="Rodriguez-Palacios A."/>
        </authorList>
    </citation>
    <scope>NUCLEOTIDE SEQUENCE</scope>
    <source>
        <strain evidence="7">CavFT-hAR62</strain>
    </source>
</reference>
<evidence type="ECO:0000313" key="5">
    <source>
        <dbReference type="EMBL" id="KAA5401057.1"/>
    </source>
</evidence>
<dbReference type="AlphaFoldDB" id="A0A076ILT1"/>
<dbReference type="KEGG" id="bdo:EL88_02100"/>
<dbReference type="EMBL" id="SLTU01000002">
    <property type="protein sequence ID" value="TDA72713.1"/>
    <property type="molecule type" value="Genomic_DNA"/>
</dbReference>
<dbReference type="Proteomes" id="UP000777173">
    <property type="component" value="Unassembled WGS sequence"/>
</dbReference>
<evidence type="ECO:0000313" key="14">
    <source>
        <dbReference type="Proteomes" id="UP000481616"/>
    </source>
</evidence>
<dbReference type="Proteomes" id="UP000283678">
    <property type="component" value="Unassembled WGS sequence"/>
</dbReference>
<dbReference type="EMBL" id="JAHOAX010000009">
    <property type="protein sequence ID" value="MBV3123821.1"/>
    <property type="molecule type" value="Genomic_DNA"/>
</dbReference>
<evidence type="ECO:0000256" key="1">
    <source>
        <dbReference type="SAM" id="SignalP"/>
    </source>
</evidence>
<evidence type="ECO:0000313" key="8">
    <source>
        <dbReference type="EMBL" id="QJR75147.1"/>
    </source>
</evidence>
<dbReference type="InterPro" id="IPR025401">
    <property type="entry name" value="DUF4374"/>
</dbReference>
<reference evidence="2" key="6">
    <citation type="submission" date="2022-01" db="EMBL/GenBank/DDBJ databases">
        <title>Novel bile acid biosynthetic pathways are enriched in the microbiome of centenarians.</title>
        <authorList>
            <person name="Sato Y."/>
            <person name="Atarashi K."/>
            <person name="Plichta R.D."/>
            <person name="Arai Y."/>
            <person name="Sasajima S."/>
            <person name="Kearney M.S."/>
            <person name="Suda W."/>
            <person name="Takeshita K."/>
            <person name="Sasaki T."/>
            <person name="Okamoto S."/>
            <person name="Skelly N.A."/>
            <person name="Okamura Y."/>
            <person name="Vlamakis H."/>
            <person name="Li Y."/>
            <person name="Tanoue T."/>
            <person name="Takei H."/>
            <person name="Nittono H."/>
            <person name="Narushima S."/>
            <person name="Irie J."/>
            <person name="Itoh H."/>
            <person name="Moriya K."/>
            <person name="Sugiura Y."/>
            <person name="Suematsu M."/>
            <person name="Moritoki N."/>
            <person name="Shibata S."/>
            <person name="Littman R.D."/>
            <person name="Fischbach A.M."/>
            <person name="Uwamino Y."/>
            <person name="Inoue T."/>
            <person name="Honda A."/>
            <person name="Hattori M."/>
            <person name="Murai T."/>
            <person name="Xavier J.R."/>
            <person name="Hirose N."/>
            <person name="Honda K."/>
        </authorList>
    </citation>
    <scope>NUCLEOTIDE SEQUENCE</scope>
    <source>
        <strain evidence="2">CE91-St7</strain>
    </source>
</reference>
<dbReference type="EMBL" id="VVZV01000008">
    <property type="protein sequence ID" value="KAA5320776.1"/>
    <property type="molecule type" value="Genomic_DNA"/>
</dbReference>
<organism evidence="4 14">
    <name type="scientific">Phocaeicola dorei</name>
    <dbReference type="NCBI Taxonomy" id="357276"/>
    <lineage>
        <taxon>Bacteria</taxon>
        <taxon>Pseudomonadati</taxon>
        <taxon>Bacteroidota</taxon>
        <taxon>Bacteroidia</taxon>
        <taxon>Bacteroidales</taxon>
        <taxon>Bacteroidaceae</taxon>
        <taxon>Phocaeicola</taxon>
    </lineage>
</organism>